<feature type="domain" description="PilZ" evidence="4">
    <location>
        <begin position="121"/>
        <end position="223"/>
    </location>
</feature>
<gene>
    <name evidence="6" type="ORF">GCM10011357_06490</name>
</gene>
<feature type="domain" description="Type III secretion system flagellar brake protein YcgR PilZN" evidence="5">
    <location>
        <begin position="23"/>
        <end position="112"/>
    </location>
</feature>
<dbReference type="Gene3D" id="2.30.110.10">
    <property type="entry name" value="Electron Transport, Fmn-binding Protein, Chain A"/>
    <property type="match status" value="1"/>
</dbReference>
<keyword evidence="1" id="KW-0973">c-di-GMP</keyword>
<accession>A0ABQ1R008</accession>
<evidence type="ECO:0000259" key="4">
    <source>
        <dbReference type="Pfam" id="PF07238"/>
    </source>
</evidence>
<evidence type="ECO:0000313" key="6">
    <source>
        <dbReference type="EMBL" id="GGD53375.1"/>
    </source>
</evidence>
<proteinExistence type="predicted"/>
<comment type="caution">
    <text evidence="6">The sequence shown here is derived from an EMBL/GenBank/DDBJ whole genome shotgun (WGS) entry which is preliminary data.</text>
</comment>
<evidence type="ECO:0000256" key="3">
    <source>
        <dbReference type="ARBA" id="ARBA00023143"/>
    </source>
</evidence>
<evidence type="ECO:0000259" key="5">
    <source>
        <dbReference type="Pfam" id="PF12945"/>
    </source>
</evidence>
<protein>
    <recommendedName>
        <fullName evidence="8">Flagellar brake protein</fullName>
    </recommendedName>
</protein>
<evidence type="ECO:0008006" key="8">
    <source>
        <dbReference type="Google" id="ProtNLM"/>
    </source>
</evidence>
<evidence type="ECO:0000256" key="2">
    <source>
        <dbReference type="ARBA" id="ARBA00022741"/>
    </source>
</evidence>
<keyword evidence="2" id="KW-0547">Nucleotide-binding</keyword>
<dbReference type="Gene3D" id="2.40.10.220">
    <property type="entry name" value="predicted glycosyltransferase like domains"/>
    <property type="match status" value="1"/>
</dbReference>
<keyword evidence="7" id="KW-1185">Reference proteome</keyword>
<dbReference type="Proteomes" id="UP000614272">
    <property type="component" value="Unassembled WGS sequence"/>
</dbReference>
<dbReference type="RefSeq" id="WP_099033151.1">
    <property type="nucleotide sequence ID" value="NZ_BMGJ01000002.1"/>
</dbReference>
<evidence type="ECO:0000313" key="7">
    <source>
        <dbReference type="Proteomes" id="UP000614272"/>
    </source>
</evidence>
<sequence length="230" mass="25409">MAILSEKTGLSKEDLRKLRSLRPGTSLDVQVKSPTAAKRVRTEFVGMDGTRCLILRYPDESKWGSLKDALYADNSIIVRFILEDETGEVIAFKSKIILVATRPTHLVFISFPTVIQNQGLRSEKRTTTRTPVQLAASDSGRVFLKAVILDISSKGCRIGVKKGHTGNLKLVGKQLILKVAGNAEAEHSIMGKVVNHKTDDVSNFYGIQFIEGDNDPEQLNQLLAEISIEF</sequence>
<reference evidence="7" key="1">
    <citation type="journal article" date="2019" name="Int. J. Syst. Evol. Microbiol.">
        <title>The Global Catalogue of Microorganisms (GCM) 10K type strain sequencing project: providing services to taxonomists for standard genome sequencing and annotation.</title>
        <authorList>
            <consortium name="The Broad Institute Genomics Platform"/>
            <consortium name="The Broad Institute Genome Sequencing Center for Infectious Disease"/>
            <person name="Wu L."/>
            <person name="Ma J."/>
        </authorList>
    </citation>
    <scope>NUCLEOTIDE SEQUENCE [LARGE SCALE GENOMIC DNA]</scope>
    <source>
        <strain evidence="7">CGMCC 1.12923</strain>
    </source>
</reference>
<dbReference type="InterPro" id="IPR012349">
    <property type="entry name" value="Split_barrel_FMN-bd"/>
</dbReference>
<dbReference type="Pfam" id="PF12945">
    <property type="entry name" value="PilZNR"/>
    <property type="match status" value="1"/>
</dbReference>
<dbReference type="EMBL" id="BMGJ01000002">
    <property type="protein sequence ID" value="GGD53375.1"/>
    <property type="molecule type" value="Genomic_DNA"/>
</dbReference>
<dbReference type="Pfam" id="PF07238">
    <property type="entry name" value="PilZ"/>
    <property type="match status" value="1"/>
</dbReference>
<dbReference type="SUPFAM" id="SSF141371">
    <property type="entry name" value="PilZ domain-like"/>
    <property type="match status" value="2"/>
</dbReference>
<dbReference type="InterPro" id="IPR009926">
    <property type="entry name" value="T3SS_YcgR_PilZN"/>
</dbReference>
<evidence type="ECO:0000256" key="1">
    <source>
        <dbReference type="ARBA" id="ARBA00022636"/>
    </source>
</evidence>
<dbReference type="InterPro" id="IPR009875">
    <property type="entry name" value="PilZ_domain"/>
</dbReference>
<keyword evidence="3" id="KW-0975">Bacterial flagellum</keyword>
<name>A0ABQ1R008_9ALTE</name>
<organism evidence="6 7">
    <name type="scientific">Lacimicrobium alkaliphilum</name>
    <dbReference type="NCBI Taxonomy" id="1526571"/>
    <lineage>
        <taxon>Bacteria</taxon>
        <taxon>Pseudomonadati</taxon>
        <taxon>Pseudomonadota</taxon>
        <taxon>Gammaproteobacteria</taxon>
        <taxon>Alteromonadales</taxon>
        <taxon>Alteromonadaceae</taxon>
        <taxon>Lacimicrobium</taxon>
    </lineage>
</organism>